<dbReference type="InterPro" id="IPR050109">
    <property type="entry name" value="HTH-type_TetR-like_transc_reg"/>
</dbReference>
<keyword evidence="7" id="KW-1185">Reference proteome</keyword>
<dbReference type="InterPro" id="IPR001647">
    <property type="entry name" value="HTH_TetR"/>
</dbReference>
<keyword evidence="3" id="KW-0804">Transcription</keyword>
<dbReference type="Proteomes" id="UP001224644">
    <property type="component" value="Unassembled WGS sequence"/>
</dbReference>
<proteinExistence type="predicted"/>
<dbReference type="Pfam" id="PF00440">
    <property type="entry name" value="TetR_N"/>
    <property type="match status" value="1"/>
</dbReference>
<evidence type="ECO:0000256" key="1">
    <source>
        <dbReference type="ARBA" id="ARBA00023015"/>
    </source>
</evidence>
<evidence type="ECO:0000313" key="6">
    <source>
        <dbReference type="EMBL" id="MDN3592871.1"/>
    </source>
</evidence>
<reference evidence="7" key="1">
    <citation type="journal article" date="2019" name="Int. J. Syst. Evol. Microbiol.">
        <title>The Global Catalogue of Microorganisms (GCM) 10K type strain sequencing project: providing services to taxonomists for standard genome sequencing and annotation.</title>
        <authorList>
            <consortium name="The Broad Institute Genomics Platform"/>
            <consortium name="The Broad Institute Genome Sequencing Center for Infectious Disease"/>
            <person name="Wu L."/>
            <person name="Ma J."/>
        </authorList>
    </citation>
    <scope>NUCLEOTIDE SEQUENCE [LARGE SCALE GENOMIC DNA]</scope>
    <source>
        <strain evidence="7">CECT 7069</strain>
    </source>
</reference>
<gene>
    <name evidence="6" type="ORF">QWZ12_19935</name>
</gene>
<dbReference type="Pfam" id="PF09209">
    <property type="entry name" value="CecR_C"/>
    <property type="match status" value="1"/>
</dbReference>
<dbReference type="Gene3D" id="1.10.10.60">
    <property type="entry name" value="Homeodomain-like"/>
    <property type="match status" value="1"/>
</dbReference>
<dbReference type="EMBL" id="JAUFPX010000018">
    <property type="protein sequence ID" value="MDN3592871.1"/>
    <property type="molecule type" value="Genomic_DNA"/>
</dbReference>
<dbReference type="SUPFAM" id="SSF46689">
    <property type="entry name" value="Homeodomain-like"/>
    <property type="match status" value="1"/>
</dbReference>
<dbReference type="InterPro" id="IPR015292">
    <property type="entry name" value="Tscrpt_reg_YbiH_C"/>
</dbReference>
<dbReference type="PROSITE" id="PS50977">
    <property type="entry name" value="HTH_TETR_2"/>
    <property type="match status" value="1"/>
</dbReference>
<dbReference type="PANTHER" id="PTHR30055">
    <property type="entry name" value="HTH-TYPE TRANSCRIPTIONAL REGULATOR RUTR"/>
    <property type="match status" value="1"/>
</dbReference>
<keyword evidence="2 4" id="KW-0238">DNA-binding</keyword>
<dbReference type="InterPro" id="IPR009057">
    <property type="entry name" value="Homeodomain-like_sf"/>
</dbReference>
<evidence type="ECO:0000313" key="7">
    <source>
        <dbReference type="Proteomes" id="UP001224644"/>
    </source>
</evidence>
<sequence length="214" mass="24177">MRTRSHGTAREDAERTRAKLVAAGIREFARSGYEQANLRDISSSAGVNLAMISYHFDGKAGLYDNVVRDVVRQVSDVFNDAYQNADLQLLQPEIEPKRQALAGLMRPFLEMATQEFPPDWGWILMREQLQPSKAFKLVHEGVVERFLRTVAALRASIDNRQPDHDDMLRAIAMYGEVMVFISAKASVQILMNDMSAEVRGVESLTRTIIDRHLA</sequence>
<dbReference type="Gene3D" id="1.10.357.10">
    <property type="entry name" value="Tetracycline Repressor, domain 2"/>
    <property type="match status" value="1"/>
</dbReference>
<keyword evidence="1" id="KW-0805">Transcription regulation</keyword>
<name>A0ABT8BNT3_9HYPH</name>
<dbReference type="PANTHER" id="PTHR30055:SF234">
    <property type="entry name" value="HTH-TYPE TRANSCRIPTIONAL REGULATOR BETI"/>
    <property type="match status" value="1"/>
</dbReference>
<dbReference type="RefSeq" id="WP_238222100.1">
    <property type="nucleotide sequence ID" value="NZ_BPQD01000002.1"/>
</dbReference>
<accession>A0ABT8BNT3</accession>
<feature type="DNA-binding region" description="H-T-H motif" evidence="4">
    <location>
        <begin position="37"/>
        <end position="56"/>
    </location>
</feature>
<dbReference type="InterPro" id="IPR036271">
    <property type="entry name" value="Tet_transcr_reg_TetR-rel_C_sf"/>
</dbReference>
<evidence type="ECO:0000256" key="4">
    <source>
        <dbReference type="PROSITE-ProRule" id="PRU00335"/>
    </source>
</evidence>
<evidence type="ECO:0000256" key="3">
    <source>
        <dbReference type="ARBA" id="ARBA00023163"/>
    </source>
</evidence>
<evidence type="ECO:0000256" key="2">
    <source>
        <dbReference type="ARBA" id="ARBA00023125"/>
    </source>
</evidence>
<dbReference type="SUPFAM" id="SSF48498">
    <property type="entry name" value="Tetracyclin repressor-like, C-terminal domain"/>
    <property type="match status" value="1"/>
</dbReference>
<evidence type="ECO:0000259" key="5">
    <source>
        <dbReference type="PROSITE" id="PS50977"/>
    </source>
</evidence>
<comment type="caution">
    <text evidence="6">The sequence shown here is derived from an EMBL/GenBank/DDBJ whole genome shotgun (WGS) entry which is preliminary data.</text>
</comment>
<protein>
    <submittedName>
        <fullName evidence="6">CerR family C-terminal domain-containing protein</fullName>
    </submittedName>
</protein>
<feature type="domain" description="HTH tetR-type" evidence="5">
    <location>
        <begin position="14"/>
        <end position="74"/>
    </location>
</feature>
<organism evidence="6 7">
    <name type="scientific">Methylobacterium adhaesivum</name>
    <dbReference type="NCBI Taxonomy" id="333297"/>
    <lineage>
        <taxon>Bacteria</taxon>
        <taxon>Pseudomonadati</taxon>
        <taxon>Pseudomonadota</taxon>
        <taxon>Alphaproteobacteria</taxon>
        <taxon>Hyphomicrobiales</taxon>
        <taxon>Methylobacteriaceae</taxon>
        <taxon>Methylobacterium</taxon>
    </lineage>
</organism>